<keyword evidence="5" id="KW-0804">Transcription</keyword>
<dbReference type="Proteomes" id="UP000294933">
    <property type="component" value="Unassembled WGS sequence"/>
</dbReference>
<dbReference type="Pfam" id="PF02229">
    <property type="entry name" value="PC4"/>
    <property type="match status" value="1"/>
</dbReference>
<accession>A0A4Y7QHB9</accession>
<comment type="subcellular location">
    <subcellularLocation>
        <location evidence="1">Nucleus</location>
    </subcellularLocation>
</comment>
<feature type="domain" description="Transcriptional coactivator p15 (PC4) C-terminal" evidence="8">
    <location>
        <begin position="72"/>
        <end position="121"/>
    </location>
</feature>
<comment type="similarity">
    <text evidence="2">Belongs to the transcriptional coactivator PC4 family.</text>
</comment>
<evidence type="ECO:0000313" key="10">
    <source>
        <dbReference type="Proteomes" id="UP000294933"/>
    </source>
</evidence>
<dbReference type="EMBL" id="ML170162">
    <property type="protein sequence ID" value="TDL26260.1"/>
    <property type="molecule type" value="Genomic_DNA"/>
</dbReference>
<evidence type="ECO:0000256" key="6">
    <source>
        <dbReference type="ARBA" id="ARBA00023242"/>
    </source>
</evidence>
<organism evidence="9 10">
    <name type="scientific">Rickenella mellea</name>
    <dbReference type="NCBI Taxonomy" id="50990"/>
    <lineage>
        <taxon>Eukaryota</taxon>
        <taxon>Fungi</taxon>
        <taxon>Dikarya</taxon>
        <taxon>Basidiomycota</taxon>
        <taxon>Agaricomycotina</taxon>
        <taxon>Agaricomycetes</taxon>
        <taxon>Hymenochaetales</taxon>
        <taxon>Rickenellaceae</taxon>
        <taxon>Rickenella</taxon>
    </lineage>
</organism>
<dbReference type="InterPro" id="IPR003173">
    <property type="entry name" value="PC4_C"/>
</dbReference>
<dbReference type="VEuPathDB" id="FungiDB:BD410DRAFT_784346"/>
<reference evidence="9 10" key="1">
    <citation type="submission" date="2018-06" db="EMBL/GenBank/DDBJ databases">
        <title>A transcriptomic atlas of mushroom development highlights an independent origin of complex multicellularity.</title>
        <authorList>
            <consortium name="DOE Joint Genome Institute"/>
            <person name="Krizsan K."/>
            <person name="Almasi E."/>
            <person name="Merenyi Z."/>
            <person name="Sahu N."/>
            <person name="Viragh M."/>
            <person name="Koszo T."/>
            <person name="Mondo S."/>
            <person name="Kiss B."/>
            <person name="Balint B."/>
            <person name="Kues U."/>
            <person name="Barry K."/>
            <person name="Hegedus J.C."/>
            <person name="Henrissat B."/>
            <person name="Johnson J."/>
            <person name="Lipzen A."/>
            <person name="Ohm R."/>
            <person name="Nagy I."/>
            <person name="Pangilinan J."/>
            <person name="Yan J."/>
            <person name="Xiong Y."/>
            <person name="Grigoriev I.V."/>
            <person name="Hibbett D.S."/>
            <person name="Nagy L.G."/>
        </authorList>
    </citation>
    <scope>NUCLEOTIDE SEQUENCE [LARGE SCALE GENOMIC DNA]</scope>
    <source>
        <strain evidence="9 10">SZMC22713</strain>
    </source>
</reference>
<evidence type="ECO:0000256" key="4">
    <source>
        <dbReference type="ARBA" id="ARBA00023125"/>
    </source>
</evidence>
<dbReference type="AlphaFoldDB" id="A0A4Y7QHB9"/>
<keyword evidence="6" id="KW-0539">Nucleus</keyword>
<dbReference type="OrthoDB" id="2505440at2759"/>
<protein>
    <submittedName>
        <fullName evidence="9">PC4-domain-containing protein</fullName>
    </submittedName>
</protein>
<proteinExistence type="inferred from homology"/>
<evidence type="ECO:0000256" key="2">
    <source>
        <dbReference type="ARBA" id="ARBA00009001"/>
    </source>
</evidence>
<dbReference type="InterPro" id="IPR045125">
    <property type="entry name" value="Sub1/Tcp4-like"/>
</dbReference>
<dbReference type="GO" id="GO:0003713">
    <property type="term" value="F:transcription coactivator activity"/>
    <property type="evidence" value="ECO:0007669"/>
    <property type="project" value="InterPro"/>
</dbReference>
<dbReference type="GO" id="GO:0005634">
    <property type="term" value="C:nucleus"/>
    <property type="evidence" value="ECO:0007669"/>
    <property type="project" value="UniProtKB-SubCell"/>
</dbReference>
<dbReference type="STRING" id="50990.A0A4Y7QHB9"/>
<dbReference type="PANTHER" id="PTHR13215">
    <property type="entry name" value="RNA POLYMERASE II TRANSCRIPTIONAL COACTIVATOR"/>
    <property type="match status" value="1"/>
</dbReference>
<dbReference type="InterPro" id="IPR009044">
    <property type="entry name" value="ssDNA-bd_transcriptional_reg"/>
</dbReference>
<name>A0A4Y7QHB9_9AGAM</name>
<evidence type="ECO:0000256" key="3">
    <source>
        <dbReference type="ARBA" id="ARBA00023015"/>
    </source>
</evidence>
<dbReference type="GO" id="GO:0060261">
    <property type="term" value="P:positive regulation of transcription initiation by RNA polymerase II"/>
    <property type="evidence" value="ECO:0007669"/>
    <property type="project" value="InterPro"/>
</dbReference>
<dbReference type="Gene3D" id="2.30.31.10">
    <property type="entry name" value="Transcriptional Coactivator Pc4, Chain A"/>
    <property type="match status" value="1"/>
</dbReference>
<evidence type="ECO:0000256" key="7">
    <source>
        <dbReference type="SAM" id="MobiDB-lite"/>
    </source>
</evidence>
<evidence type="ECO:0000256" key="5">
    <source>
        <dbReference type="ARBA" id="ARBA00023163"/>
    </source>
</evidence>
<keyword evidence="4" id="KW-0238">DNA-binding</keyword>
<evidence type="ECO:0000313" key="9">
    <source>
        <dbReference type="EMBL" id="TDL26260.1"/>
    </source>
</evidence>
<sequence length="135" mass="14758">MAKRKSDSFEDEGEDIPVQSKKGKRAAEASRVAAEGSSDVDEAPLSKKSKNDGGKGTEVSVFANDEGEKYVDLGKKRRVVVRAFKGQPLIDIREFYGQDGDEKPGKKGIALTIDQWKELKSSVSTVDKLIGQLKK</sequence>
<dbReference type="GO" id="GO:0003677">
    <property type="term" value="F:DNA binding"/>
    <property type="evidence" value="ECO:0007669"/>
    <property type="project" value="UniProtKB-KW"/>
</dbReference>
<evidence type="ECO:0000256" key="1">
    <source>
        <dbReference type="ARBA" id="ARBA00004123"/>
    </source>
</evidence>
<dbReference type="SUPFAM" id="SSF54447">
    <property type="entry name" value="ssDNA-binding transcriptional regulator domain"/>
    <property type="match status" value="1"/>
</dbReference>
<evidence type="ECO:0000259" key="8">
    <source>
        <dbReference type="Pfam" id="PF02229"/>
    </source>
</evidence>
<gene>
    <name evidence="9" type="ORF">BD410DRAFT_784346</name>
</gene>
<keyword evidence="3" id="KW-0805">Transcription regulation</keyword>
<keyword evidence="10" id="KW-1185">Reference proteome</keyword>
<feature type="region of interest" description="Disordered" evidence="7">
    <location>
        <begin position="1"/>
        <end position="60"/>
    </location>
</feature>